<proteinExistence type="predicted"/>
<name>A0A5B7EV19_PORTR</name>
<accession>A0A5B7EV19</accession>
<reference evidence="2 3" key="1">
    <citation type="submission" date="2019-05" db="EMBL/GenBank/DDBJ databases">
        <title>Another draft genome of Portunus trituberculatus and its Hox gene families provides insights of decapod evolution.</title>
        <authorList>
            <person name="Jeong J.-H."/>
            <person name="Song I."/>
            <person name="Kim S."/>
            <person name="Choi T."/>
            <person name="Kim D."/>
            <person name="Ryu S."/>
            <person name="Kim W."/>
        </authorList>
    </citation>
    <scope>NUCLEOTIDE SEQUENCE [LARGE SCALE GENOMIC DNA]</scope>
    <source>
        <tissue evidence="2">Muscle</tissue>
    </source>
</reference>
<dbReference type="Proteomes" id="UP000324222">
    <property type="component" value="Unassembled WGS sequence"/>
</dbReference>
<protein>
    <recommendedName>
        <fullName evidence="4">CUB domain-containing protein</fullName>
    </recommendedName>
</protein>
<keyword evidence="3" id="KW-1185">Reference proteome</keyword>
<feature type="chain" id="PRO_5022834431" description="CUB domain-containing protein" evidence="1">
    <location>
        <begin position="20"/>
        <end position="142"/>
    </location>
</feature>
<dbReference type="EMBL" id="VSRR010003732">
    <property type="protein sequence ID" value="MPC37275.1"/>
    <property type="molecule type" value="Genomic_DNA"/>
</dbReference>
<gene>
    <name evidence="2" type="ORF">E2C01_030749</name>
</gene>
<keyword evidence="1" id="KW-0732">Signal</keyword>
<evidence type="ECO:0008006" key="4">
    <source>
        <dbReference type="Google" id="ProtNLM"/>
    </source>
</evidence>
<evidence type="ECO:0000313" key="3">
    <source>
        <dbReference type="Proteomes" id="UP000324222"/>
    </source>
</evidence>
<feature type="signal peptide" evidence="1">
    <location>
        <begin position="1"/>
        <end position="19"/>
    </location>
</feature>
<dbReference type="AlphaFoldDB" id="A0A5B7EV19"/>
<sequence>MWSWITRRLVLVAGRQVQACVAIKATRLPPLESRTFQQVMMRSMLDAAAKAPPCLLTTVPSALRRSRNMGGQHDNKCRPDMMQGNAQTMEEKCACFSQPNTADMEFYSPLFPNNYPNSTECVLRLEGKCSPFLTFTHLSKCS</sequence>
<evidence type="ECO:0000313" key="2">
    <source>
        <dbReference type="EMBL" id="MPC37275.1"/>
    </source>
</evidence>
<organism evidence="2 3">
    <name type="scientific">Portunus trituberculatus</name>
    <name type="common">Swimming crab</name>
    <name type="synonym">Neptunus trituberculatus</name>
    <dbReference type="NCBI Taxonomy" id="210409"/>
    <lineage>
        <taxon>Eukaryota</taxon>
        <taxon>Metazoa</taxon>
        <taxon>Ecdysozoa</taxon>
        <taxon>Arthropoda</taxon>
        <taxon>Crustacea</taxon>
        <taxon>Multicrustacea</taxon>
        <taxon>Malacostraca</taxon>
        <taxon>Eumalacostraca</taxon>
        <taxon>Eucarida</taxon>
        <taxon>Decapoda</taxon>
        <taxon>Pleocyemata</taxon>
        <taxon>Brachyura</taxon>
        <taxon>Eubrachyura</taxon>
        <taxon>Portunoidea</taxon>
        <taxon>Portunidae</taxon>
        <taxon>Portuninae</taxon>
        <taxon>Portunus</taxon>
    </lineage>
</organism>
<dbReference type="OrthoDB" id="9971251at2759"/>
<evidence type="ECO:0000256" key="1">
    <source>
        <dbReference type="SAM" id="SignalP"/>
    </source>
</evidence>
<comment type="caution">
    <text evidence="2">The sequence shown here is derived from an EMBL/GenBank/DDBJ whole genome shotgun (WGS) entry which is preliminary data.</text>
</comment>